<organism evidence="1 2">
    <name type="scientific">Paenactinomyces guangxiensis</name>
    <dbReference type="NCBI Taxonomy" id="1490290"/>
    <lineage>
        <taxon>Bacteria</taxon>
        <taxon>Bacillati</taxon>
        <taxon>Bacillota</taxon>
        <taxon>Bacilli</taxon>
        <taxon>Bacillales</taxon>
        <taxon>Thermoactinomycetaceae</taxon>
        <taxon>Paenactinomyces</taxon>
    </lineage>
</organism>
<dbReference type="RefSeq" id="WP_181751543.1">
    <property type="nucleotide sequence ID" value="NZ_JACEIQ010000006.1"/>
</dbReference>
<evidence type="ECO:0000313" key="1">
    <source>
        <dbReference type="EMBL" id="MBA4494304.1"/>
    </source>
</evidence>
<comment type="caution">
    <text evidence="1">The sequence shown here is derived from an EMBL/GenBank/DDBJ whole genome shotgun (WGS) entry which is preliminary data.</text>
</comment>
<dbReference type="AlphaFoldDB" id="A0A7W1WQN2"/>
<keyword evidence="2" id="KW-1185">Reference proteome</keyword>
<gene>
    <name evidence="1" type="ORF">H1191_08295</name>
</gene>
<dbReference type="Proteomes" id="UP000535491">
    <property type="component" value="Unassembled WGS sequence"/>
</dbReference>
<name>A0A7W1WQN2_9BACL</name>
<reference evidence="1 2" key="1">
    <citation type="submission" date="2020-07" db="EMBL/GenBank/DDBJ databases">
        <authorList>
            <person name="Feng H."/>
        </authorList>
    </citation>
    <scope>NUCLEOTIDE SEQUENCE [LARGE SCALE GENOMIC DNA]</scope>
    <source>
        <strain evidence="2">s-10</strain>
    </source>
</reference>
<sequence length="59" mass="6647">MEDQTYIVAAVYVTREILGETRANGVESGRLGYFPLKKLPDNMDIRFKDCIGAYLSVSM</sequence>
<evidence type="ECO:0000313" key="2">
    <source>
        <dbReference type="Proteomes" id="UP000535491"/>
    </source>
</evidence>
<accession>A0A7W1WQN2</accession>
<proteinExistence type="predicted"/>
<protein>
    <submittedName>
        <fullName evidence="1">Uncharacterized protein</fullName>
    </submittedName>
</protein>
<dbReference type="EMBL" id="JACEIQ010000006">
    <property type="protein sequence ID" value="MBA4494304.1"/>
    <property type="molecule type" value="Genomic_DNA"/>
</dbReference>